<dbReference type="AlphaFoldDB" id="A0A6I3JA82"/>
<proteinExistence type="predicted"/>
<evidence type="ECO:0000313" key="2">
    <source>
        <dbReference type="Proteomes" id="UP000433406"/>
    </source>
</evidence>
<dbReference type="PROSITE" id="PS51318">
    <property type="entry name" value="TAT"/>
    <property type="match status" value="1"/>
</dbReference>
<gene>
    <name evidence="1" type="ORF">GGQ22_08155</name>
</gene>
<dbReference type="Pfam" id="PF01547">
    <property type="entry name" value="SBP_bac_1"/>
    <property type="match status" value="1"/>
</dbReference>
<organism evidence="1 2">
    <name type="scientific">Nocardioides marmotae</name>
    <dbReference type="NCBI Taxonomy" id="2663857"/>
    <lineage>
        <taxon>Bacteria</taxon>
        <taxon>Bacillati</taxon>
        <taxon>Actinomycetota</taxon>
        <taxon>Actinomycetes</taxon>
        <taxon>Propionibacteriales</taxon>
        <taxon>Nocardioidaceae</taxon>
        <taxon>Nocardioides</taxon>
    </lineage>
</organism>
<dbReference type="PANTHER" id="PTHR43649:SF14">
    <property type="entry name" value="BLR3389 PROTEIN"/>
    <property type="match status" value="1"/>
</dbReference>
<protein>
    <submittedName>
        <fullName evidence="1">Extracellular solute-binding protein</fullName>
    </submittedName>
</protein>
<reference evidence="1 2" key="1">
    <citation type="submission" date="2019-10" db="EMBL/GenBank/DDBJ databases">
        <title>Nocardioides novel species isolated from the excrement of Marmot.</title>
        <authorList>
            <person name="Zhang G."/>
        </authorList>
    </citation>
    <scope>NUCLEOTIDE SEQUENCE [LARGE SCALE GENOMIC DNA]</scope>
    <source>
        <strain evidence="2">zg-579</strain>
    </source>
</reference>
<evidence type="ECO:0000313" key="1">
    <source>
        <dbReference type="EMBL" id="MTB95058.1"/>
    </source>
</evidence>
<accession>A0A6I3JA82</accession>
<dbReference type="PROSITE" id="PS51257">
    <property type="entry name" value="PROKAR_LIPOPROTEIN"/>
    <property type="match status" value="1"/>
</dbReference>
<dbReference type="Gene3D" id="3.40.190.10">
    <property type="entry name" value="Periplasmic binding protein-like II"/>
    <property type="match status" value="1"/>
</dbReference>
<dbReference type="RefSeq" id="WP_154614764.1">
    <property type="nucleotide sequence ID" value="NZ_CP053660.1"/>
</dbReference>
<dbReference type="InterPro" id="IPR050490">
    <property type="entry name" value="Bact_solute-bd_prot1"/>
</dbReference>
<dbReference type="SUPFAM" id="SSF53850">
    <property type="entry name" value="Periplasmic binding protein-like II"/>
    <property type="match status" value="1"/>
</dbReference>
<name>A0A6I3JA82_9ACTN</name>
<keyword evidence="2" id="KW-1185">Reference proteome</keyword>
<dbReference type="PANTHER" id="PTHR43649">
    <property type="entry name" value="ARABINOSE-BINDING PROTEIN-RELATED"/>
    <property type="match status" value="1"/>
</dbReference>
<dbReference type="EMBL" id="WLCI01000008">
    <property type="protein sequence ID" value="MTB95058.1"/>
    <property type="molecule type" value="Genomic_DNA"/>
</dbReference>
<dbReference type="CDD" id="cd14748">
    <property type="entry name" value="PBP2_UgpB"/>
    <property type="match status" value="1"/>
</dbReference>
<dbReference type="InterPro" id="IPR006311">
    <property type="entry name" value="TAT_signal"/>
</dbReference>
<dbReference type="Proteomes" id="UP000433406">
    <property type="component" value="Unassembled WGS sequence"/>
</dbReference>
<dbReference type="InterPro" id="IPR006059">
    <property type="entry name" value="SBP"/>
</dbReference>
<sequence length="446" mass="48130">MHRSRLVVPSRGGLSRRGFITLTAGGLLVAGCGGGQGAGGSKSEGVGGFTGEAYDGPDVTLSYWNGFTGGDGPAMQDLVGRFMDEHDNVSLKNNTIEWADFYQRLPAAAQAGKGPDVGVMHIDQLATNAARRVISPLDDLAEALDLQEDDFAPAVWAPAVYQDQRYGMPLDVHTLAMYYNRDHFEKAGISEPPTDAQSLDEACQALQEAGYANPFWMPNQWPAHLMFLSLLWQFGGEPYAEDGSAATYDDEAGEAALAWMREQVDKGYSPDNVDIDTQYTAFKNGDNSITWDGIWQINDLEESGLPYGIAALPVVGDAPAAWANSHNFFMTAQAAEDSDRANAAKTFIGWMSEQSSSWSEAGMIPARNAAREEAKYTDSPQYALREQVDALHFLPAVPGLGDVQIPTLEVAVNEGVLATTPPAEALAKQAANATEMMQQNLERYGS</sequence>
<comment type="caution">
    <text evidence="1">The sequence shown here is derived from an EMBL/GenBank/DDBJ whole genome shotgun (WGS) entry which is preliminary data.</text>
</comment>